<evidence type="ECO:0000313" key="9">
    <source>
        <dbReference type="EMBL" id="KAE8993681.1"/>
    </source>
</evidence>
<feature type="region of interest" description="Disordered" evidence="6">
    <location>
        <begin position="632"/>
        <end position="691"/>
    </location>
</feature>
<dbReference type="GO" id="GO:0046983">
    <property type="term" value="F:protein dimerization activity"/>
    <property type="evidence" value="ECO:0007669"/>
    <property type="project" value="InterPro"/>
</dbReference>
<keyword evidence="5" id="KW-0539">Nucleus</keyword>
<feature type="compositionally biased region" description="Acidic residues" evidence="6">
    <location>
        <begin position="635"/>
        <end position="661"/>
    </location>
</feature>
<feature type="compositionally biased region" description="Polar residues" evidence="6">
    <location>
        <begin position="86"/>
        <end position="96"/>
    </location>
</feature>
<proteinExistence type="predicted"/>
<dbReference type="InterPro" id="IPR052035">
    <property type="entry name" value="ZnF_BED_domain_contain"/>
</dbReference>
<organism evidence="9 10">
    <name type="scientific">Phytophthora rubi</name>
    <dbReference type="NCBI Taxonomy" id="129364"/>
    <lineage>
        <taxon>Eukaryota</taxon>
        <taxon>Sar</taxon>
        <taxon>Stramenopiles</taxon>
        <taxon>Oomycota</taxon>
        <taxon>Peronosporomycetes</taxon>
        <taxon>Peronosporales</taxon>
        <taxon>Peronosporaceae</taxon>
        <taxon>Phytophthora</taxon>
    </lineage>
</organism>
<dbReference type="EMBL" id="QXFU01001897">
    <property type="protein sequence ID" value="KAE8993681.1"/>
    <property type="molecule type" value="Genomic_DNA"/>
</dbReference>
<dbReference type="InterPro" id="IPR012337">
    <property type="entry name" value="RNaseH-like_sf"/>
</dbReference>
<feature type="domain" description="DUF659" evidence="7">
    <location>
        <begin position="161"/>
        <end position="310"/>
    </location>
</feature>
<dbReference type="AlphaFoldDB" id="A0A6A3JGL2"/>
<dbReference type="Pfam" id="PF05699">
    <property type="entry name" value="Dimer_Tnp_hAT"/>
    <property type="match status" value="1"/>
</dbReference>
<reference evidence="9 10" key="1">
    <citation type="submission" date="2018-09" db="EMBL/GenBank/DDBJ databases">
        <title>Genomic investigation of the strawberry pathogen Phytophthora fragariae indicates pathogenicity is determined by transcriptional variation in three key races.</title>
        <authorList>
            <person name="Adams T.M."/>
            <person name="Armitage A.D."/>
            <person name="Sobczyk M.K."/>
            <person name="Bates H.J."/>
            <person name="Dunwell J.M."/>
            <person name="Nellist C.F."/>
            <person name="Harrison R.J."/>
        </authorList>
    </citation>
    <scope>NUCLEOTIDE SEQUENCE [LARGE SCALE GENOMIC DNA]</scope>
    <source>
        <strain evidence="9 10">SCRP324</strain>
    </source>
</reference>
<evidence type="ECO:0000259" key="7">
    <source>
        <dbReference type="Pfam" id="PF04937"/>
    </source>
</evidence>
<evidence type="ECO:0000256" key="1">
    <source>
        <dbReference type="ARBA" id="ARBA00004123"/>
    </source>
</evidence>
<dbReference type="InterPro" id="IPR008906">
    <property type="entry name" value="HATC_C_dom"/>
</dbReference>
<evidence type="ECO:0000256" key="2">
    <source>
        <dbReference type="ARBA" id="ARBA00022723"/>
    </source>
</evidence>
<evidence type="ECO:0000256" key="6">
    <source>
        <dbReference type="SAM" id="MobiDB-lite"/>
    </source>
</evidence>
<comment type="subcellular location">
    <subcellularLocation>
        <location evidence="1">Nucleus</location>
    </subcellularLocation>
</comment>
<evidence type="ECO:0000256" key="3">
    <source>
        <dbReference type="ARBA" id="ARBA00022771"/>
    </source>
</evidence>
<protein>
    <recommendedName>
        <fullName evidence="11">BED-type domain-containing protein</fullName>
    </recommendedName>
</protein>
<comment type="caution">
    <text evidence="9">The sequence shown here is derived from an EMBL/GenBank/DDBJ whole genome shotgun (WGS) entry which is preliminary data.</text>
</comment>
<dbReference type="PANTHER" id="PTHR46481">
    <property type="entry name" value="ZINC FINGER BED DOMAIN-CONTAINING PROTEIN 4"/>
    <property type="match status" value="1"/>
</dbReference>
<keyword evidence="4" id="KW-0862">Zinc</keyword>
<evidence type="ECO:0000259" key="8">
    <source>
        <dbReference type="Pfam" id="PF05699"/>
    </source>
</evidence>
<dbReference type="Pfam" id="PF04937">
    <property type="entry name" value="DUF659"/>
    <property type="match status" value="1"/>
</dbReference>
<dbReference type="GO" id="GO:0008270">
    <property type="term" value="F:zinc ion binding"/>
    <property type="evidence" value="ECO:0007669"/>
    <property type="project" value="UniProtKB-KW"/>
</dbReference>
<evidence type="ECO:0000256" key="4">
    <source>
        <dbReference type="ARBA" id="ARBA00022833"/>
    </source>
</evidence>
<gene>
    <name evidence="9" type="ORF">PR002_g20163</name>
</gene>
<sequence length="691" mass="78235">MPSKQTHPAWAEFHIDQDGIYPSVTCLHCSTQLFKCQPSRNLLKHLSTCADLSDGEQTKWGRFGEPVKKRKRKRQRRKKTGRTHSPEATQDSVVTDASQLLSQSQTLTDFAGDITSTVKGRFQSEIARGFYAAGLSFRSIEVPRMRKALTILQPGMEPYLPSRKALAGRLLTKEYEREKAELISRLRDEPTLALISDGWSSVSKEKVVNYVVVSPLMRPLLWCTKTTGEDEQTAGYVAEAIGAVIDEINAVVGALVVVSVTTDSAPVMQKAWEILERERRVCCNGCSSHALNLVLEDVLKHPWLSTTLAKSVTLAKFIRNRHQLLARFRHVQKEGKEEHRRTLRLPVPTRWYSSVEWIKSVSDNRRTISKVFRQKKFMKRFGRRPAKLNEARQIVNDKEFWGRLKVMMNLLQPIVDAIAMLEQDTCSISVVYWQFSELQRSPVYNLRLQNAPRAVQTSILKAIQARWAFLHTDMMGVSFLLDHTKTSSDFVDADLAGSVASVKALAQRLGLVKTEAEKQQLSAEVDDFQLKKSRWSSETRSKEEGLSPMAWWADKLPRKASDDNYYPLLAPLASLIYTIPTSSAASERSWSIHEFIHSKRRNRFDAKRVEKLVFIYCNAGSKDAKRNIFYRAEGESESESDGDDDAEAASDASMDEDDSSEESVCVNSESVDDFDDSNAFSYDGSEEHKEG</sequence>
<evidence type="ECO:0000313" key="10">
    <source>
        <dbReference type="Proteomes" id="UP000435112"/>
    </source>
</evidence>
<evidence type="ECO:0008006" key="11">
    <source>
        <dbReference type="Google" id="ProtNLM"/>
    </source>
</evidence>
<keyword evidence="3" id="KW-0863">Zinc-finger</keyword>
<feature type="region of interest" description="Disordered" evidence="6">
    <location>
        <begin position="60"/>
        <end position="96"/>
    </location>
</feature>
<dbReference type="Proteomes" id="UP000435112">
    <property type="component" value="Unassembled WGS sequence"/>
</dbReference>
<feature type="compositionally biased region" description="Basic residues" evidence="6">
    <location>
        <begin position="68"/>
        <end position="82"/>
    </location>
</feature>
<dbReference type="OrthoDB" id="121153at2759"/>
<name>A0A6A3JGL2_9STRA</name>
<dbReference type="GO" id="GO:0005634">
    <property type="term" value="C:nucleus"/>
    <property type="evidence" value="ECO:0007669"/>
    <property type="project" value="UniProtKB-SubCell"/>
</dbReference>
<dbReference type="PANTHER" id="PTHR46481:SF10">
    <property type="entry name" value="ZINC FINGER BED DOMAIN-CONTAINING PROTEIN 39"/>
    <property type="match status" value="1"/>
</dbReference>
<accession>A0A6A3JGL2</accession>
<evidence type="ECO:0000256" key="5">
    <source>
        <dbReference type="ARBA" id="ARBA00023242"/>
    </source>
</evidence>
<keyword evidence="2" id="KW-0479">Metal-binding</keyword>
<dbReference type="SUPFAM" id="SSF53098">
    <property type="entry name" value="Ribonuclease H-like"/>
    <property type="match status" value="1"/>
</dbReference>
<feature type="domain" description="HAT C-terminal dimerisation" evidence="8">
    <location>
        <begin position="537"/>
        <end position="616"/>
    </location>
</feature>
<dbReference type="InterPro" id="IPR007021">
    <property type="entry name" value="DUF659"/>
</dbReference>